<comment type="caution">
    <text evidence="2">The sequence shown here is derived from an EMBL/GenBank/DDBJ whole genome shotgun (WGS) entry which is preliminary data.</text>
</comment>
<dbReference type="InterPro" id="IPR051682">
    <property type="entry name" value="Mito_Persulfide_Diox"/>
</dbReference>
<feature type="compositionally biased region" description="Polar residues" evidence="1">
    <location>
        <begin position="16"/>
        <end position="25"/>
    </location>
</feature>
<dbReference type="EMBL" id="NAJL01000050">
    <property type="protein sequence ID" value="TKA23832.1"/>
    <property type="molecule type" value="Genomic_DNA"/>
</dbReference>
<evidence type="ECO:0000313" key="3">
    <source>
        <dbReference type="Proteomes" id="UP000308549"/>
    </source>
</evidence>
<protein>
    <recommendedName>
        <fullName evidence="4">Metallo-beta-lactamase domain-containing protein</fullName>
    </recommendedName>
</protein>
<dbReference type="GO" id="GO:0006749">
    <property type="term" value="P:glutathione metabolic process"/>
    <property type="evidence" value="ECO:0007669"/>
    <property type="project" value="TreeGrafter"/>
</dbReference>
<dbReference type="GO" id="GO:0070813">
    <property type="term" value="P:hydrogen sulfide metabolic process"/>
    <property type="evidence" value="ECO:0007669"/>
    <property type="project" value="TreeGrafter"/>
</dbReference>
<evidence type="ECO:0000313" key="2">
    <source>
        <dbReference type="EMBL" id="TKA23832.1"/>
    </source>
</evidence>
<gene>
    <name evidence="2" type="ORF">B0A50_06967</name>
</gene>
<sequence>MLFKRKHARSKKQAGSADTTTSLRLQSARHDDFNNDDAFRPPFTVDEPTPRRPLDFTDAIIHPFHSASIGPTTSYLIADKLTLKAMIIDPILNPSNPGISTASADQILKLIQTHKYTIDRILETNGPAQTPSATWYLRGQLLQYQGFAPYTCTGKSFAGIQRMFRRKYAASQAGPEEVSLGGNIEADLEDGQTFELGSLRVRVMKLPATTPEHMGFLIDSNVFISDSMLVAGPEAVRASRCRGEMLEGLWASVRGLISLPGETSVYCGQLPQGEGEMGGCVRVEEVRAMYRPADSNEE</sequence>
<dbReference type="Proteomes" id="UP000308549">
    <property type="component" value="Unassembled WGS sequence"/>
</dbReference>
<reference evidence="2 3" key="1">
    <citation type="submission" date="2017-03" db="EMBL/GenBank/DDBJ databases">
        <title>Genomes of endolithic fungi from Antarctica.</title>
        <authorList>
            <person name="Coleine C."/>
            <person name="Masonjones S."/>
            <person name="Stajich J.E."/>
        </authorList>
    </citation>
    <scope>NUCLEOTIDE SEQUENCE [LARGE SCALE GENOMIC DNA]</scope>
    <source>
        <strain evidence="2 3">CCFEE 6315</strain>
    </source>
</reference>
<dbReference type="PANTHER" id="PTHR43084">
    <property type="entry name" value="PERSULFIDE DIOXYGENASE ETHE1"/>
    <property type="match status" value="1"/>
</dbReference>
<dbReference type="PANTHER" id="PTHR43084:SF1">
    <property type="entry name" value="PERSULFIDE DIOXYGENASE ETHE1, MITOCHONDRIAL"/>
    <property type="match status" value="1"/>
</dbReference>
<accession>A0A4U0TPV1</accession>
<dbReference type="SUPFAM" id="SSF56281">
    <property type="entry name" value="Metallo-hydrolase/oxidoreductase"/>
    <property type="match status" value="1"/>
</dbReference>
<proteinExistence type="predicted"/>
<evidence type="ECO:0008006" key="4">
    <source>
        <dbReference type="Google" id="ProtNLM"/>
    </source>
</evidence>
<dbReference type="OrthoDB" id="449487at2759"/>
<dbReference type="GO" id="GO:0050313">
    <property type="term" value="F:sulfur dioxygenase activity"/>
    <property type="evidence" value="ECO:0007669"/>
    <property type="project" value="TreeGrafter"/>
</dbReference>
<dbReference type="AlphaFoldDB" id="A0A4U0TPV1"/>
<feature type="region of interest" description="Disordered" evidence="1">
    <location>
        <begin position="1"/>
        <end position="51"/>
    </location>
</feature>
<keyword evidence="3" id="KW-1185">Reference proteome</keyword>
<organism evidence="2 3">
    <name type="scientific">Salinomyces thailandicus</name>
    <dbReference type="NCBI Taxonomy" id="706561"/>
    <lineage>
        <taxon>Eukaryota</taxon>
        <taxon>Fungi</taxon>
        <taxon>Dikarya</taxon>
        <taxon>Ascomycota</taxon>
        <taxon>Pezizomycotina</taxon>
        <taxon>Dothideomycetes</taxon>
        <taxon>Dothideomycetidae</taxon>
        <taxon>Mycosphaerellales</taxon>
        <taxon>Teratosphaeriaceae</taxon>
        <taxon>Salinomyces</taxon>
    </lineage>
</organism>
<dbReference type="InterPro" id="IPR036866">
    <property type="entry name" value="RibonucZ/Hydroxyglut_hydro"/>
</dbReference>
<name>A0A4U0TPV1_9PEZI</name>
<evidence type="ECO:0000256" key="1">
    <source>
        <dbReference type="SAM" id="MobiDB-lite"/>
    </source>
</evidence>
<dbReference type="Gene3D" id="3.60.15.10">
    <property type="entry name" value="Ribonuclease Z/Hydroxyacylglutathione hydrolase-like"/>
    <property type="match status" value="1"/>
</dbReference>
<feature type="compositionally biased region" description="Basic residues" evidence="1">
    <location>
        <begin position="1"/>
        <end position="12"/>
    </location>
</feature>
<feature type="compositionally biased region" description="Basic and acidic residues" evidence="1">
    <location>
        <begin position="28"/>
        <end position="39"/>
    </location>
</feature>